<keyword evidence="7" id="KW-1185">Reference proteome</keyword>
<feature type="transmembrane region" description="Helical" evidence="4">
    <location>
        <begin position="184"/>
        <end position="202"/>
    </location>
</feature>
<dbReference type="InterPro" id="IPR004089">
    <property type="entry name" value="MCPsignal_dom"/>
</dbReference>
<keyword evidence="4" id="KW-1133">Transmembrane helix</keyword>
<dbReference type="GO" id="GO:0004888">
    <property type="term" value="F:transmembrane signaling receptor activity"/>
    <property type="evidence" value="ECO:0007669"/>
    <property type="project" value="InterPro"/>
</dbReference>
<dbReference type="Gene3D" id="6.10.340.10">
    <property type="match status" value="1"/>
</dbReference>
<organism evidence="6 7">
    <name type="scientific">Chitinibacter bivalviorum</name>
    <dbReference type="NCBI Taxonomy" id="2739434"/>
    <lineage>
        <taxon>Bacteria</taxon>
        <taxon>Pseudomonadati</taxon>
        <taxon>Pseudomonadota</taxon>
        <taxon>Betaproteobacteria</taxon>
        <taxon>Neisseriales</taxon>
        <taxon>Chitinibacteraceae</taxon>
        <taxon>Chitinibacter</taxon>
    </lineage>
</organism>
<dbReference type="PROSITE" id="PS50111">
    <property type="entry name" value="CHEMOTAXIS_TRANSDUC_2"/>
    <property type="match status" value="1"/>
</dbReference>
<dbReference type="GO" id="GO:0016020">
    <property type="term" value="C:membrane"/>
    <property type="evidence" value="ECO:0007669"/>
    <property type="project" value="InterPro"/>
</dbReference>
<dbReference type="PANTHER" id="PTHR32089:SF112">
    <property type="entry name" value="LYSOZYME-LIKE PROTEIN-RELATED"/>
    <property type="match status" value="1"/>
</dbReference>
<evidence type="ECO:0000256" key="2">
    <source>
        <dbReference type="ARBA" id="ARBA00029447"/>
    </source>
</evidence>
<keyword evidence="1 3" id="KW-0807">Transducer</keyword>
<reference evidence="6 7" key="1">
    <citation type="submission" date="2020-07" db="EMBL/GenBank/DDBJ databases">
        <title>Complete genome sequence of Chitinibacter sp. 2T18.</title>
        <authorList>
            <person name="Bae J.-W."/>
            <person name="Choi J.-W."/>
        </authorList>
    </citation>
    <scope>NUCLEOTIDE SEQUENCE [LARGE SCALE GENOMIC DNA]</scope>
    <source>
        <strain evidence="6 7">2T18</strain>
    </source>
</reference>
<dbReference type="Proteomes" id="UP000509597">
    <property type="component" value="Chromosome"/>
</dbReference>
<dbReference type="GO" id="GO:0006935">
    <property type="term" value="P:chemotaxis"/>
    <property type="evidence" value="ECO:0007669"/>
    <property type="project" value="InterPro"/>
</dbReference>
<dbReference type="RefSeq" id="WP_179355890.1">
    <property type="nucleotide sequence ID" value="NZ_CP058627.1"/>
</dbReference>
<keyword evidence="4" id="KW-0812">Transmembrane</keyword>
<dbReference type="Gene3D" id="1.10.287.950">
    <property type="entry name" value="Methyl-accepting chemotaxis protein"/>
    <property type="match status" value="1"/>
</dbReference>
<dbReference type="GO" id="GO:0007165">
    <property type="term" value="P:signal transduction"/>
    <property type="evidence" value="ECO:0007669"/>
    <property type="project" value="UniProtKB-KW"/>
</dbReference>
<feature type="domain" description="Methyl-accepting transducer" evidence="5">
    <location>
        <begin position="262"/>
        <end position="498"/>
    </location>
</feature>
<gene>
    <name evidence="6" type="ORF">HQ393_14430</name>
</gene>
<evidence type="ECO:0000256" key="1">
    <source>
        <dbReference type="ARBA" id="ARBA00023224"/>
    </source>
</evidence>
<dbReference type="AlphaFoldDB" id="A0A7H9BL89"/>
<keyword evidence="4" id="KW-0472">Membrane</keyword>
<evidence type="ECO:0000256" key="3">
    <source>
        <dbReference type="PROSITE-ProRule" id="PRU00284"/>
    </source>
</evidence>
<dbReference type="SMART" id="SM00283">
    <property type="entry name" value="MA"/>
    <property type="match status" value="1"/>
</dbReference>
<sequence length="534" mass="56766">MKQIQIKQWLLILAATVVVGLIALAMSSWVNQRRISEHVTQAGNLAFQSNLLGQLRTQVVQVTLNAMDNIVDKDEGHVQPERLAEAQALVKGIEAAIARLDDAAAKEKMTALFANLKQSALIDLPKLIESRANEAAFAASDDRIDADGTALSKYIEEQDAKVQAAFAEAQEREQTTLDNATNSMMILFALVGLAVCAALWWITRKIYQPLEMEPAMLCQLVGKIGAGDLSQTIRYQNQESVLAGVSQMQGELQHVVKAIRQVSSQLGQSAAGQGERVQGLLARVESMNLSVSGIQHSIAQTNDGLQHMTASTQVATDLARGAGAYAAEGINSIKTAAHSIETLAGGINSAASEVQELGDQAASISGLVISIREIADQTNLLALNAAIEAARAGEQGRGFAVVADEVRKLAERTTQATQDIVAAIASIREKTGRVVAGMNQNVSLADQGLSETQAAEATMGQILSSSQNVVSAVDDLLQVMAVQSEQSQAVIRHVDAIERGAQDNLATFSAAASQSQALSQQARDLEQAVSRFRV</sequence>
<dbReference type="EMBL" id="CP058627">
    <property type="protein sequence ID" value="QLG89343.1"/>
    <property type="molecule type" value="Genomic_DNA"/>
</dbReference>
<dbReference type="KEGG" id="chiz:HQ393_14430"/>
<dbReference type="SUPFAM" id="SSF58104">
    <property type="entry name" value="Methyl-accepting chemotaxis protein (MCP) signaling domain"/>
    <property type="match status" value="1"/>
</dbReference>
<protein>
    <recommendedName>
        <fullName evidence="5">Methyl-accepting transducer domain-containing protein</fullName>
    </recommendedName>
</protein>
<accession>A0A7H9BL89</accession>
<dbReference type="PANTHER" id="PTHR32089">
    <property type="entry name" value="METHYL-ACCEPTING CHEMOTAXIS PROTEIN MCPB"/>
    <property type="match status" value="1"/>
</dbReference>
<name>A0A7H9BL89_9NEIS</name>
<proteinExistence type="inferred from homology"/>
<evidence type="ECO:0000256" key="4">
    <source>
        <dbReference type="SAM" id="Phobius"/>
    </source>
</evidence>
<dbReference type="InterPro" id="IPR004090">
    <property type="entry name" value="Chemotax_Me-accpt_rcpt"/>
</dbReference>
<evidence type="ECO:0000259" key="5">
    <source>
        <dbReference type="PROSITE" id="PS50111"/>
    </source>
</evidence>
<comment type="similarity">
    <text evidence="2">Belongs to the methyl-accepting chemotaxis (MCP) protein family.</text>
</comment>
<evidence type="ECO:0000313" key="7">
    <source>
        <dbReference type="Proteomes" id="UP000509597"/>
    </source>
</evidence>
<dbReference type="PRINTS" id="PR00260">
    <property type="entry name" value="CHEMTRNSDUCR"/>
</dbReference>
<evidence type="ECO:0000313" key="6">
    <source>
        <dbReference type="EMBL" id="QLG89343.1"/>
    </source>
</evidence>
<dbReference type="Pfam" id="PF00015">
    <property type="entry name" value="MCPsignal"/>
    <property type="match status" value="1"/>
</dbReference>